<gene>
    <name evidence="1" type="ORF">MPNT_50079</name>
</gene>
<name>A0A8J2BQ02_9BACT</name>
<dbReference type="RefSeq" id="WP_174582319.1">
    <property type="nucleotide sequence ID" value="NZ_CAJNOB010000045.1"/>
</dbReference>
<evidence type="ECO:0000313" key="1">
    <source>
        <dbReference type="EMBL" id="CAF0702451.1"/>
    </source>
</evidence>
<accession>A0A8J2BQ02</accession>
<protein>
    <submittedName>
        <fullName evidence="1">Uncharacterized protein</fullName>
    </submittedName>
</protein>
<organism evidence="1 2">
    <name type="scientific">Candidatus Methylacidithermus pantelleriae</name>
    <dbReference type="NCBI Taxonomy" id="2744239"/>
    <lineage>
        <taxon>Bacteria</taxon>
        <taxon>Pseudomonadati</taxon>
        <taxon>Verrucomicrobiota</taxon>
        <taxon>Methylacidiphilae</taxon>
        <taxon>Methylacidiphilales</taxon>
        <taxon>Methylacidiphilaceae</taxon>
        <taxon>Candidatus Methylacidithermus</taxon>
    </lineage>
</organism>
<dbReference type="EMBL" id="CAJNOB010000045">
    <property type="protein sequence ID" value="CAF0702451.1"/>
    <property type="molecule type" value="Genomic_DNA"/>
</dbReference>
<reference evidence="1" key="1">
    <citation type="submission" date="2021-02" db="EMBL/GenBank/DDBJ databases">
        <authorList>
            <person name="Cremers G."/>
            <person name="Picone N."/>
        </authorList>
    </citation>
    <scope>NUCLEOTIDE SEQUENCE</scope>
    <source>
        <strain evidence="1">PQ17</strain>
    </source>
</reference>
<dbReference type="AlphaFoldDB" id="A0A8J2BQ02"/>
<dbReference type="Proteomes" id="UP000663859">
    <property type="component" value="Unassembled WGS sequence"/>
</dbReference>
<keyword evidence="2" id="KW-1185">Reference proteome</keyword>
<evidence type="ECO:0000313" key="2">
    <source>
        <dbReference type="Proteomes" id="UP000663859"/>
    </source>
</evidence>
<sequence length="69" mass="7778">MAGRLFLWRSRVAGHLCEYRIGDPWLTGIARRHASLRRNGLKALLAGLSLIQEELTGEGTCLERWAKDS</sequence>
<proteinExistence type="predicted"/>
<comment type="caution">
    <text evidence="1">The sequence shown here is derived from an EMBL/GenBank/DDBJ whole genome shotgun (WGS) entry which is preliminary data.</text>
</comment>